<dbReference type="InterPro" id="IPR011049">
    <property type="entry name" value="Serralysin-like_metalloprot_C"/>
</dbReference>
<keyword evidence="2" id="KW-1185">Reference proteome</keyword>
<comment type="caution">
    <text evidence="1">The sequence shown here is derived from an EMBL/GenBank/DDBJ whole genome shotgun (WGS) entry which is preliminary data.</text>
</comment>
<protein>
    <submittedName>
        <fullName evidence="1">Uncharacterized protein</fullName>
    </submittedName>
</protein>
<evidence type="ECO:0000313" key="1">
    <source>
        <dbReference type="EMBL" id="PXX80309.1"/>
    </source>
</evidence>
<dbReference type="AlphaFoldDB" id="A0A318KRE3"/>
<dbReference type="Gene3D" id="2.150.10.10">
    <property type="entry name" value="Serralysin-like metalloprotease, C-terminal"/>
    <property type="match status" value="1"/>
</dbReference>
<organism evidence="1 2">
    <name type="scientific">Rivihabitans pingtungensis</name>
    <dbReference type="NCBI Taxonomy" id="1054498"/>
    <lineage>
        <taxon>Bacteria</taxon>
        <taxon>Pseudomonadati</taxon>
        <taxon>Pseudomonadota</taxon>
        <taxon>Betaproteobacteria</taxon>
        <taxon>Neisseriales</taxon>
        <taxon>Aquaspirillaceae</taxon>
        <taxon>Rivihabitans</taxon>
    </lineage>
</organism>
<dbReference type="SUPFAM" id="SSF51120">
    <property type="entry name" value="beta-Roll"/>
    <property type="match status" value="1"/>
</dbReference>
<accession>A0A318KRE3</accession>
<dbReference type="RefSeq" id="WP_110390001.1">
    <property type="nucleotide sequence ID" value="NZ_QJKI01000004.1"/>
</dbReference>
<dbReference type="Proteomes" id="UP000247555">
    <property type="component" value="Unassembled WGS sequence"/>
</dbReference>
<dbReference type="OrthoDB" id="7291734at2"/>
<reference evidence="1 2" key="1">
    <citation type="submission" date="2018-05" db="EMBL/GenBank/DDBJ databases">
        <title>Genomic Encyclopedia of Type Strains, Phase IV (KMG-IV): sequencing the most valuable type-strain genomes for metagenomic binning, comparative biology and taxonomic classification.</title>
        <authorList>
            <person name="Goeker M."/>
        </authorList>
    </citation>
    <scope>NUCLEOTIDE SEQUENCE [LARGE SCALE GENOMIC DNA]</scope>
    <source>
        <strain evidence="1 2">DSM 29661</strain>
    </source>
</reference>
<gene>
    <name evidence="1" type="ORF">DFR34_10483</name>
</gene>
<dbReference type="EMBL" id="QJKI01000004">
    <property type="protein sequence ID" value="PXX80309.1"/>
    <property type="molecule type" value="Genomic_DNA"/>
</dbReference>
<sequence length="256" mass="24853">MGHGHGGKGDAGGKGAAAILTPVALTTGADSVGTSGNDWITATAATLNSGDSLVGGDGFDTISLSGSGIFNFSTLASFSGFERIQGGSADQTIILKDGLSLTVDLGSGHNTLTAASGNTLVVTHGGTDTITGGSGSLTVRAEAGVSTIIAGSGGSHVDVGYGTVNLTAGSGVDVIDIGHGSGQATVSGFAQGTDKIDVHELHVSSYAELQAVASITSSGGNTTITVTGGDTITLVGVSSVTESDFVFSSTSSAMHR</sequence>
<name>A0A318KRE3_9NEIS</name>
<evidence type="ECO:0000313" key="2">
    <source>
        <dbReference type="Proteomes" id="UP000247555"/>
    </source>
</evidence>
<proteinExistence type="predicted"/>